<comment type="caution">
    <text evidence="1">The sequence shown here is derived from an EMBL/GenBank/DDBJ whole genome shotgun (WGS) entry which is preliminary data.</text>
</comment>
<dbReference type="Proteomes" id="UP000011668">
    <property type="component" value="Unassembled WGS sequence"/>
</dbReference>
<organism evidence="1 2">
    <name type="scientific">Thanatephorus cucumeris (strain AG1-IA)</name>
    <name type="common">Rice sheath blight fungus</name>
    <name type="synonym">Rhizoctonia solani</name>
    <dbReference type="NCBI Taxonomy" id="983506"/>
    <lineage>
        <taxon>Eukaryota</taxon>
        <taxon>Fungi</taxon>
        <taxon>Dikarya</taxon>
        <taxon>Basidiomycota</taxon>
        <taxon>Agaricomycotina</taxon>
        <taxon>Agaricomycetes</taxon>
        <taxon>Cantharellales</taxon>
        <taxon>Ceratobasidiaceae</taxon>
        <taxon>Rhizoctonia</taxon>
        <taxon>Rhizoctonia solani AG-1</taxon>
    </lineage>
</organism>
<protein>
    <submittedName>
        <fullName evidence="1">Uncharacterized protein</fullName>
    </submittedName>
</protein>
<dbReference type="AlphaFoldDB" id="L8WHJ5"/>
<keyword evidence="2" id="KW-1185">Reference proteome</keyword>
<sequence>MVPAHDARYDSCFSDKVNRHECLGITRVEVFHGIRQWVNSQSDTRVYWMNGTL</sequence>
<dbReference type="HOGENOM" id="CLU_3070332_0_0_1"/>
<evidence type="ECO:0000313" key="2">
    <source>
        <dbReference type="Proteomes" id="UP000011668"/>
    </source>
</evidence>
<accession>L8WHJ5</accession>
<gene>
    <name evidence="1" type="ORF">AG1IA_08567</name>
</gene>
<dbReference type="EMBL" id="AFRT01002653">
    <property type="protein sequence ID" value="ELU37405.1"/>
    <property type="molecule type" value="Genomic_DNA"/>
</dbReference>
<reference evidence="1 2" key="1">
    <citation type="journal article" date="2013" name="Nat. Commun.">
        <title>The evolution and pathogenic mechanisms of the rice sheath blight pathogen.</title>
        <authorList>
            <person name="Zheng A."/>
            <person name="Lin R."/>
            <person name="Xu L."/>
            <person name="Qin P."/>
            <person name="Tang C."/>
            <person name="Ai P."/>
            <person name="Zhang D."/>
            <person name="Liu Y."/>
            <person name="Sun Z."/>
            <person name="Feng H."/>
            <person name="Wang Y."/>
            <person name="Chen Y."/>
            <person name="Liang X."/>
            <person name="Fu R."/>
            <person name="Li Q."/>
            <person name="Zhang J."/>
            <person name="Yu X."/>
            <person name="Xie Z."/>
            <person name="Ding L."/>
            <person name="Guan P."/>
            <person name="Tang J."/>
            <person name="Liang Y."/>
            <person name="Wang S."/>
            <person name="Deng Q."/>
            <person name="Li S."/>
            <person name="Zhu J."/>
            <person name="Wang L."/>
            <person name="Liu H."/>
            <person name="Li P."/>
        </authorList>
    </citation>
    <scope>NUCLEOTIDE SEQUENCE [LARGE SCALE GENOMIC DNA]</scope>
    <source>
        <strain evidence="2">AG-1 IA</strain>
    </source>
</reference>
<evidence type="ECO:0000313" key="1">
    <source>
        <dbReference type="EMBL" id="ELU37405.1"/>
    </source>
</evidence>
<proteinExistence type="predicted"/>
<name>L8WHJ5_THACA</name>